<evidence type="ECO:0000256" key="1">
    <source>
        <dbReference type="SAM" id="MobiDB-lite"/>
    </source>
</evidence>
<organism evidence="2 3">
    <name type="scientific">Hibiscus sabdariffa</name>
    <name type="common">roselle</name>
    <dbReference type="NCBI Taxonomy" id="183260"/>
    <lineage>
        <taxon>Eukaryota</taxon>
        <taxon>Viridiplantae</taxon>
        <taxon>Streptophyta</taxon>
        <taxon>Embryophyta</taxon>
        <taxon>Tracheophyta</taxon>
        <taxon>Spermatophyta</taxon>
        <taxon>Magnoliopsida</taxon>
        <taxon>eudicotyledons</taxon>
        <taxon>Gunneridae</taxon>
        <taxon>Pentapetalae</taxon>
        <taxon>rosids</taxon>
        <taxon>malvids</taxon>
        <taxon>Malvales</taxon>
        <taxon>Malvaceae</taxon>
        <taxon>Malvoideae</taxon>
        <taxon>Hibiscus</taxon>
    </lineage>
</organism>
<gene>
    <name evidence="2" type="ORF">V6N12_047491</name>
</gene>
<reference evidence="2 3" key="1">
    <citation type="journal article" date="2024" name="G3 (Bethesda)">
        <title>Genome assembly of Hibiscus sabdariffa L. provides insights into metabolisms of medicinal natural products.</title>
        <authorList>
            <person name="Kim T."/>
        </authorList>
    </citation>
    <scope>NUCLEOTIDE SEQUENCE [LARGE SCALE GENOMIC DNA]</scope>
    <source>
        <strain evidence="2">TK-2024</strain>
        <tissue evidence="2">Old leaves</tissue>
    </source>
</reference>
<evidence type="ECO:0000313" key="2">
    <source>
        <dbReference type="EMBL" id="KAK8534094.1"/>
    </source>
</evidence>
<evidence type="ECO:0008006" key="4">
    <source>
        <dbReference type="Google" id="ProtNLM"/>
    </source>
</evidence>
<proteinExistence type="predicted"/>
<name>A0ABR2DCQ6_9ROSI</name>
<protein>
    <recommendedName>
        <fullName evidence="4">SWIM-type domain-containing protein</fullName>
    </recommendedName>
</protein>
<feature type="compositionally biased region" description="Polar residues" evidence="1">
    <location>
        <begin position="94"/>
        <end position="103"/>
    </location>
</feature>
<dbReference type="Proteomes" id="UP001472677">
    <property type="component" value="Unassembled WGS sequence"/>
</dbReference>
<keyword evidence="3" id="KW-1185">Reference proteome</keyword>
<feature type="region of interest" description="Disordered" evidence="1">
    <location>
        <begin position="82"/>
        <end position="120"/>
    </location>
</feature>
<evidence type="ECO:0000313" key="3">
    <source>
        <dbReference type="Proteomes" id="UP001472677"/>
    </source>
</evidence>
<dbReference type="EMBL" id="JBBPBM010000032">
    <property type="protein sequence ID" value="KAK8534094.1"/>
    <property type="molecule type" value="Genomic_DNA"/>
</dbReference>
<accession>A0ABR2DCQ6</accession>
<comment type="caution">
    <text evidence="2">The sequence shown here is derived from an EMBL/GenBank/DDBJ whole genome shotgun (WGS) entry which is preliminary data.</text>
</comment>
<sequence length="120" mass="13381">MINSTHCRLVWNGDGGFEVIHLDNQHTIDMKKLTYTCREWKISGIQCCHVICAMYHDLKSLEDYVYSMMILINTNQNLGTSTTSRPITIGQMEGNKSSTSTAKTPNTRSTTSSASTNSNV</sequence>
<feature type="compositionally biased region" description="Low complexity" evidence="1">
    <location>
        <begin position="104"/>
        <end position="120"/>
    </location>
</feature>